<organism evidence="1">
    <name type="scientific">Anguilla anguilla</name>
    <name type="common">European freshwater eel</name>
    <name type="synonym">Muraena anguilla</name>
    <dbReference type="NCBI Taxonomy" id="7936"/>
    <lineage>
        <taxon>Eukaryota</taxon>
        <taxon>Metazoa</taxon>
        <taxon>Chordata</taxon>
        <taxon>Craniata</taxon>
        <taxon>Vertebrata</taxon>
        <taxon>Euteleostomi</taxon>
        <taxon>Actinopterygii</taxon>
        <taxon>Neopterygii</taxon>
        <taxon>Teleostei</taxon>
        <taxon>Anguilliformes</taxon>
        <taxon>Anguillidae</taxon>
        <taxon>Anguilla</taxon>
    </lineage>
</organism>
<dbReference type="AlphaFoldDB" id="A0A0E9PNW2"/>
<reference evidence="1" key="2">
    <citation type="journal article" date="2015" name="Fish Shellfish Immunol.">
        <title>Early steps in the European eel (Anguilla anguilla)-Vibrio vulnificus interaction in the gills: Role of the RtxA13 toxin.</title>
        <authorList>
            <person name="Callol A."/>
            <person name="Pajuelo D."/>
            <person name="Ebbesson L."/>
            <person name="Teles M."/>
            <person name="MacKenzie S."/>
            <person name="Amaro C."/>
        </authorList>
    </citation>
    <scope>NUCLEOTIDE SEQUENCE</scope>
</reference>
<evidence type="ECO:0000313" key="1">
    <source>
        <dbReference type="EMBL" id="JAH05750.1"/>
    </source>
</evidence>
<protein>
    <submittedName>
        <fullName evidence="1">Uncharacterized protein</fullName>
    </submittedName>
</protein>
<sequence>MTIRQNSKCLHSLIVVFKKIIKQTLNYITTMPFKSRHFRSAFFSEKDIFDK</sequence>
<proteinExistence type="predicted"/>
<dbReference type="EMBL" id="GBXM01102827">
    <property type="protein sequence ID" value="JAH05750.1"/>
    <property type="molecule type" value="Transcribed_RNA"/>
</dbReference>
<reference evidence="1" key="1">
    <citation type="submission" date="2014-11" db="EMBL/GenBank/DDBJ databases">
        <authorList>
            <person name="Amaro Gonzalez C."/>
        </authorList>
    </citation>
    <scope>NUCLEOTIDE SEQUENCE</scope>
</reference>
<accession>A0A0E9PNW2</accession>
<name>A0A0E9PNW2_ANGAN</name>